<dbReference type="OrthoDB" id="9804006at2"/>
<dbReference type="EMBL" id="LBNE01000008">
    <property type="protein sequence ID" value="KKO71264.1"/>
    <property type="molecule type" value="Genomic_DNA"/>
</dbReference>
<dbReference type="InterPro" id="IPR023584">
    <property type="entry name" value="Ribosome_recyc_fac_dom"/>
</dbReference>
<dbReference type="Proteomes" id="UP000292039">
    <property type="component" value="Unassembled WGS sequence"/>
</dbReference>
<protein>
    <recommendedName>
        <fullName evidence="6">Ribosome-recycling factor</fullName>
        <shortName evidence="6">RRF</shortName>
    </recommendedName>
    <alternativeName>
        <fullName evidence="6">Ribosome-releasing factor</fullName>
    </alternativeName>
</protein>
<dbReference type="InterPro" id="IPR002661">
    <property type="entry name" value="Ribosome_recyc_fac"/>
</dbReference>
<accession>A0A171KQU7</accession>
<dbReference type="AlphaFoldDB" id="A0A171KQU7"/>
<evidence type="ECO:0000313" key="10">
    <source>
        <dbReference type="EMBL" id="RZS70516.1"/>
    </source>
</evidence>
<dbReference type="Proteomes" id="UP000078084">
    <property type="component" value="Unassembled WGS sequence"/>
</dbReference>
<dbReference type="GO" id="GO:0002184">
    <property type="term" value="P:cytoplasmic translational termination"/>
    <property type="evidence" value="ECO:0007669"/>
    <property type="project" value="TreeGrafter"/>
</dbReference>
<dbReference type="PANTHER" id="PTHR20982">
    <property type="entry name" value="RIBOSOME RECYCLING FACTOR"/>
    <property type="match status" value="1"/>
</dbReference>
<feature type="coiled-coil region" evidence="7">
    <location>
        <begin position="122"/>
        <end position="167"/>
    </location>
</feature>
<dbReference type="InterPro" id="IPR036191">
    <property type="entry name" value="RRF_sf"/>
</dbReference>
<evidence type="ECO:0000256" key="7">
    <source>
        <dbReference type="SAM" id="Coils"/>
    </source>
</evidence>
<evidence type="ECO:0000313" key="12">
    <source>
        <dbReference type="Proteomes" id="UP000292039"/>
    </source>
</evidence>
<dbReference type="RefSeq" id="WP_068372298.1">
    <property type="nucleotide sequence ID" value="NZ_CBCSEB010000001.1"/>
</dbReference>
<dbReference type="GO" id="GO:0005829">
    <property type="term" value="C:cytosol"/>
    <property type="evidence" value="ECO:0007669"/>
    <property type="project" value="GOC"/>
</dbReference>
<evidence type="ECO:0000259" key="8">
    <source>
        <dbReference type="Pfam" id="PF01765"/>
    </source>
</evidence>
<keyword evidence="7" id="KW-0175">Coiled coil</keyword>
<dbReference type="NCBIfam" id="TIGR00496">
    <property type="entry name" value="frr"/>
    <property type="match status" value="1"/>
</dbReference>
<keyword evidence="11" id="KW-1185">Reference proteome</keyword>
<dbReference type="Gene3D" id="3.30.1360.40">
    <property type="match status" value="1"/>
</dbReference>
<organism evidence="9 11">
    <name type="scientific">Kerstersia gyiorum</name>
    <dbReference type="NCBI Taxonomy" id="206506"/>
    <lineage>
        <taxon>Bacteria</taxon>
        <taxon>Pseudomonadati</taxon>
        <taxon>Pseudomonadota</taxon>
        <taxon>Betaproteobacteria</taxon>
        <taxon>Burkholderiales</taxon>
        <taxon>Alcaligenaceae</taxon>
        <taxon>Kerstersia</taxon>
    </lineage>
</organism>
<reference evidence="9 11" key="1">
    <citation type="submission" date="2015-04" db="EMBL/GenBank/DDBJ databases">
        <title>Genome sequence of Kerstersia gyiorum CG1.</title>
        <authorList>
            <person name="Greninger A.L."/>
            <person name="Kozyreva V."/>
            <person name="Chaturvedi V."/>
        </authorList>
    </citation>
    <scope>NUCLEOTIDE SEQUENCE [LARGE SCALE GENOMIC DNA]</scope>
    <source>
        <strain evidence="9 11">CG1</strain>
    </source>
</reference>
<evidence type="ECO:0000256" key="1">
    <source>
        <dbReference type="ARBA" id="ARBA00004496"/>
    </source>
</evidence>
<evidence type="ECO:0000256" key="4">
    <source>
        <dbReference type="ARBA" id="ARBA00022917"/>
    </source>
</evidence>
<comment type="caution">
    <text evidence="9">The sequence shown here is derived from an EMBL/GenBank/DDBJ whole genome shotgun (WGS) entry which is preliminary data.</text>
</comment>
<evidence type="ECO:0000256" key="2">
    <source>
        <dbReference type="ARBA" id="ARBA00005912"/>
    </source>
</evidence>
<dbReference type="STRING" id="206506.AAV32_11975"/>
<dbReference type="PANTHER" id="PTHR20982:SF3">
    <property type="entry name" value="MITOCHONDRIAL RIBOSOME RECYCLING FACTOR PSEUDO 1"/>
    <property type="match status" value="1"/>
</dbReference>
<keyword evidence="4 6" id="KW-0648">Protein biosynthesis</keyword>
<dbReference type="EMBL" id="SGWZ01000002">
    <property type="protein sequence ID" value="RZS70516.1"/>
    <property type="molecule type" value="Genomic_DNA"/>
</dbReference>
<dbReference type="PATRIC" id="fig|206506.3.peg.2551"/>
<dbReference type="GeneID" id="99726581"/>
<evidence type="ECO:0000256" key="3">
    <source>
        <dbReference type="ARBA" id="ARBA00022490"/>
    </source>
</evidence>
<dbReference type="GO" id="GO:0043023">
    <property type="term" value="F:ribosomal large subunit binding"/>
    <property type="evidence" value="ECO:0007669"/>
    <property type="project" value="TreeGrafter"/>
</dbReference>
<dbReference type="SUPFAM" id="SSF55194">
    <property type="entry name" value="Ribosome recycling factor, RRF"/>
    <property type="match status" value="1"/>
</dbReference>
<dbReference type="HAMAP" id="MF_00040">
    <property type="entry name" value="RRF"/>
    <property type="match status" value="1"/>
</dbReference>
<evidence type="ECO:0000256" key="5">
    <source>
        <dbReference type="ARBA" id="ARBA00025050"/>
    </source>
</evidence>
<comment type="function">
    <text evidence="5 6">Responsible for the release of ribosomes from messenger RNA at the termination of protein biosynthesis. May increase the efficiency of translation by recycling ribosomes from one round of translation to another.</text>
</comment>
<evidence type="ECO:0000256" key="6">
    <source>
        <dbReference type="HAMAP-Rule" id="MF_00040"/>
    </source>
</evidence>
<comment type="subcellular location">
    <subcellularLocation>
        <location evidence="1 6">Cytoplasm</location>
    </subcellularLocation>
</comment>
<dbReference type="FunFam" id="1.10.132.20:FF:000001">
    <property type="entry name" value="Ribosome-recycling factor"/>
    <property type="match status" value="1"/>
</dbReference>
<evidence type="ECO:0000313" key="9">
    <source>
        <dbReference type="EMBL" id="KKO71264.1"/>
    </source>
</evidence>
<reference evidence="10 12" key="2">
    <citation type="submission" date="2019-02" db="EMBL/GenBank/DDBJ databases">
        <title>Genomic Encyclopedia of Type Strains, Phase IV (KMG-IV): sequencing the most valuable type-strain genomes for metagenomic binning, comparative biology and taxonomic classification.</title>
        <authorList>
            <person name="Goeker M."/>
        </authorList>
    </citation>
    <scope>NUCLEOTIDE SEQUENCE [LARGE SCALE GENOMIC DNA]</scope>
    <source>
        <strain evidence="10 12">DSM 16618</strain>
    </source>
</reference>
<gene>
    <name evidence="6" type="primary">frr</name>
    <name evidence="9" type="ORF">AAV32_11975</name>
    <name evidence="10" type="ORF">EV679_1923</name>
</gene>
<comment type="similarity">
    <text evidence="2 6">Belongs to the RRF family.</text>
</comment>
<feature type="domain" description="Ribosome recycling factor" evidence="8">
    <location>
        <begin position="21"/>
        <end position="184"/>
    </location>
</feature>
<name>A0A171KQU7_9BURK</name>
<dbReference type="Gene3D" id="1.10.132.20">
    <property type="entry name" value="Ribosome-recycling factor"/>
    <property type="match status" value="1"/>
</dbReference>
<evidence type="ECO:0000313" key="11">
    <source>
        <dbReference type="Proteomes" id="UP000078084"/>
    </source>
</evidence>
<dbReference type="FunFam" id="3.30.1360.40:FF:000001">
    <property type="entry name" value="Ribosome-recycling factor"/>
    <property type="match status" value="1"/>
</dbReference>
<dbReference type="Pfam" id="PF01765">
    <property type="entry name" value="RRF"/>
    <property type="match status" value="1"/>
</dbReference>
<sequence>MSVSEIRKSADTRMQKSIEALKTNLSKIRTGRATAAILDHVQVEYYGSMVPVSQVANVTVVDARNLNVQVWEKSMVSVVEKAIRESDLGLNPQTLGEGMRVPMPALTEERRRDLAKVVKGESEDAKVAIRNLRREANEALKRLVKDKEISEDDERRAQDDIQKLTDRFVAEVDKLVSQKEAEIMTV</sequence>
<proteinExistence type="inferred from homology"/>
<dbReference type="CDD" id="cd00520">
    <property type="entry name" value="RRF"/>
    <property type="match status" value="1"/>
</dbReference>
<keyword evidence="3 6" id="KW-0963">Cytoplasm</keyword>